<organism evidence="2 3">
    <name type="scientific">Bacillus cereus</name>
    <dbReference type="NCBI Taxonomy" id="1396"/>
    <lineage>
        <taxon>Bacteria</taxon>
        <taxon>Bacillati</taxon>
        <taxon>Bacillota</taxon>
        <taxon>Bacilli</taxon>
        <taxon>Bacillales</taxon>
        <taxon>Bacillaceae</taxon>
        <taxon>Bacillus</taxon>
        <taxon>Bacillus cereus group</taxon>
    </lineage>
</organism>
<reference evidence="2 3" key="1">
    <citation type="submission" date="2017-01" db="EMBL/GenBank/DDBJ databases">
        <title>Bacillus cereus isolates.</title>
        <authorList>
            <person name="Beno S.M."/>
        </authorList>
    </citation>
    <scope>NUCLEOTIDE SEQUENCE [LARGE SCALE GENOMIC DNA]</scope>
    <source>
        <strain evidence="2 3">FSL H8-0485</strain>
    </source>
</reference>
<dbReference type="InterPro" id="IPR007211">
    <property type="entry name" value="DUF378"/>
</dbReference>
<comment type="caution">
    <text evidence="2">The sequence shown here is derived from an EMBL/GenBank/DDBJ whole genome shotgun (WGS) entry which is preliminary data.</text>
</comment>
<keyword evidence="1" id="KW-0472">Membrane</keyword>
<feature type="transmembrane region" description="Helical" evidence="1">
    <location>
        <begin position="39"/>
        <end position="61"/>
    </location>
</feature>
<dbReference type="PANTHER" id="PTHR37304">
    <property type="entry name" value="MEMBRANE PROTEIN-RELATED"/>
    <property type="match status" value="1"/>
</dbReference>
<dbReference type="EMBL" id="MUAJ01000054">
    <property type="protein sequence ID" value="OOR09236.1"/>
    <property type="molecule type" value="Genomic_DNA"/>
</dbReference>
<accession>A0A1S9TGU4</accession>
<dbReference type="PANTHER" id="PTHR37304:SF1">
    <property type="entry name" value="MEMBRANE PROTEIN"/>
    <property type="match status" value="1"/>
</dbReference>
<dbReference type="Pfam" id="PF04070">
    <property type="entry name" value="DUF378"/>
    <property type="match status" value="1"/>
</dbReference>
<protein>
    <submittedName>
        <fullName evidence="2">DUF378 domain-containing protein</fullName>
    </submittedName>
</protein>
<evidence type="ECO:0000256" key="1">
    <source>
        <dbReference type="SAM" id="Phobius"/>
    </source>
</evidence>
<dbReference type="AlphaFoldDB" id="A0A1S9TGU4"/>
<dbReference type="RefSeq" id="WP_078205603.1">
    <property type="nucleotide sequence ID" value="NZ_MUAJ01000054.1"/>
</dbReference>
<evidence type="ECO:0000313" key="3">
    <source>
        <dbReference type="Proteomes" id="UP000190906"/>
    </source>
</evidence>
<proteinExistence type="predicted"/>
<name>A0A1S9TGU4_BACCE</name>
<dbReference type="Proteomes" id="UP000190906">
    <property type="component" value="Unassembled WGS sequence"/>
</dbReference>
<evidence type="ECO:0000313" key="2">
    <source>
        <dbReference type="EMBL" id="OOR09236.1"/>
    </source>
</evidence>
<keyword evidence="1" id="KW-0812">Transmembrane</keyword>
<sequence length="114" mass="12881">MRTIQRIALALVIIGAINWGLIGFFKFDFVGAIFGGQNAFLARVIFALVGLSGLMCLTQLFQPMKDANQEMNRKEYGKPNYSTEFGEETHITNLNRTSTDVYKNNHNTLDEDED</sequence>
<keyword evidence="1" id="KW-1133">Transmembrane helix</keyword>
<feature type="transmembrane region" description="Helical" evidence="1">
    <location>
        <begin position="7"/>
        <end position="27"/>
    </location>
</feature>
<gene>
    <name evidence="2" type="ORF">BW897_28820</name>
</gene>